<accession>A0A2W5T528</accession>
<feature type="compositionally biased region" description="Polar residues" evidence="1">
    <location>
        <begin position="1"/>
        <end position="25"/>
    </location>
</feature>
<sequence>MTTPARNETAQHDASATGVNDSAQSRTRDATPTREKPHLQLARLIRLAPREPADALQADVHALVENQNLKGSGL</sequence>
<evidence type="ECO:0000313" key="3">
    <source>
        <dbReference type="Proteomes" id="UP000249432"/>
    </source>
</evidence>
<name>A0A2W5T528_9CORY</name>
<dbReference type="AlphaFoldDB" id="A0A2W5T528"/>
<feature type="compositionally biased region" description="Basic and acidic residues" evidence="1">
    <location>
        <begin position="26"/>
        <end position="38"/>
    </location>
</feature>
<evidence type="ECO:0000313" key="2">
    <source>
        <dbReference type="EMBL" id="PZR06535.1"/>
    </source>
</evidence>
<dbReference type="EMBL" id="QFRA01000002">
    <property type="protein sequence ID" value="PZR06535.1"/>
    <property type="molecule type" value="Genomic_DNA"/>
</dbReference>
<evidence type="ECO:0000256" key="1">
    <source>
        <dbReference type="SAM" id="MobiDB-lite"/>
    </source>
</evidence>
<reference evidence="2 3" key="1">
    <citation type="submission" date="2017-08" db="EMBL/GenBank/DDBJ databases">
        <title>Infants hospitalized years apart are colonized by the same room-sourced microbial strains.</title>
        <authorList>
            <person name="Brooks B."/>
            <person name="Olm M.R."/>
            <person name="Firek B.A."/>
            <person name="Baker R."/>
            <person name="Thomas B.C."/>
            <person name="Morowitz M.J."/>
            <person name="Banfield J.F."/>
        </authorList>
    </citation>
    <scope>NUCLEOTIDE SEQUENCE [LARGE SCALE GENOMIC DNA]</scope>
    <source>
        <strain evidence="2">S2_003_000_R1_3</strain>
    </source>
</reference>
<feature type="region of interest" description="Disordered" evidence="1">
    <location>
        <begin position="1"/>
        <end position="38"/>
    </location>
</feature>
<organism evidence="2 3">
    <name type="scientific">Corynebacterium kroppenstedtii</name>
    <dbReference type="NCBI Taxonomy" id="161879"/>
    <lineage>
        <taxon>Bacteria</taxon>
        <taxon>Bacillati</taxon>
        <taxon>Actinomycetota</taxon>
        <taxon>Actinomycetes</taxon>
        <taxon>Mycobacteriales</taxon>
        <taxon>Corynebacteriaceae</taxon>
        <taxon>Corynebacterium</taxon>
    </lineage>
</organism>
<dbReference type="Proteomes" id="UP000249432">
    <property type="component" value="Unassembled WGS sequence"/>
</dbReference>
<gene>
    <name evidence="2" type="ORF">DI525_01875</name>
</gene>
<comment type="caution">
    <text evidence="2">The sequence shown here is derived from an EMBL/GenBank/DDBJ whole genome shotgun (WGS) entry which is preliminary data.</text>
</comment>
<protein>
    <submittedName>
        <fullName evidence="2">Uncharacterized protein</fullName>
    </submittedName>
</protein>
<dbReference type="RefSeq" id="WP_303734101.1">
    <property type="nucleotide sequence ID" value="NZ_CAKZHK010000007.1"/>
</dbReference>
<proteinExistence type="predicted"/>